<evidence type="ECO:0000313" key="1">
    <source>
        <dbReference type="EMBL" id="CAN95689.1"/>
    </source>
</evidence>
<dbReference type="EMBL" id="AM746676">
    <property type="protein sequence ID" value="CAN95689.1"/>
    <property type="molecule type" value="Genomic_DNA"/>
</dbReference>
<dbReference type="AlphaFoldDB" id="A9G2U6"/>
<dbReference type="Proteomes" id="UP000002139">
    <property type="component" value="Chromosome"/>
</dbReference>
<gene>
    <name evidence="1" type="ordered locus">sce5526</name>
</gene>
<dbReference type="KEGG" id="scl:sce5526"/>
<dbReference type="RefSeq" id="WP_012238157.1">
    <property type="nucleotide sequence ID" value="NC_010162.1"/>
</dbReference>
<evidence type="ECO:0000313" key="2">
    <source>
        <dbReference type="Proteomes" id="UP000002139"/>
    </source>
</evidence>
<organism evidence="1 2">
    <name type="scientific">Sorangium cellulosum (strain So ce56)</name>
    <name type="common">Polyangium cellulosum (strain So ce56)</name>
    <dbReference type="NCBI Taxonomy" id="448385"/>
    <lineage>
        <taxon>Bacteria</taxon>
        <taxon>Pseudomonadati</taxon>
        <taxon>Myxococcota</taxon>
        <taxon>Polyangia</taxon>
        <taxon>Polyangiales</taxon>
        <taxon>Polyangiaceae</taxon>
        <taxon>Sorangium</taxon>
    </lineage>
</organism>
<dbReference type="HOGENOM" id="CLU_459194_0_0_7"/>
<protein>
    <submittedName>
        <fullName evidence="1">Uncharacterized protein</fullName>
    </submittedName>
</protein>
<keyword evidence="2" id="KW-1185">Reference proteome</keyword>
<dbReference type="SUPFAM" id="SSF63825">
    <property type="entry name" value="YWTD domain"/>
    <property type="match status" value="1"/>
</dbReference>
<accession>A9G2U6</accession>
<sequence>MSRGLHEIVRAVAWSGAMVVVGCGAAPPPRPVSDFDLLFRDEGKEEEPEQQPVLDVIAVADTDFDGRSDLSLKGIRGGALYFTETRGHGLRRLDLEGGARLMDDVDPFGEPIVTASLPGALSTAGTSDRALWLSRREGPPGVAANAPAGPSIDRTELVDSGFLYWRSGDYLMRQPARGGPAIPVARARDTMRSEYTFASDGRSLYRASQKALFRAPLSGGAWQEVARLPPADRAWTIHPIAGKLYALSSRMLLRLDPEAPRARRLVALDGVPIGSIAVLGSALYYTTRQETGDVLWVTPKRGGASTPALKLEQLGAAPALDEAHAFFLTVDGRLVRASLTGGSRETLVVSDDVARALSAPEPYGYGPSASREDLRGSPALPELVAVDTTSVYWVDRAQRAALKLPKRGGSIEVLVRGLENPDKLAIDDLYVYLSDDGPGGTRLLRVDKMGGRPEVLARARVPAFHFSASGEALFWAADDDLFSLSREDGFRALPRLGSLLDRSMSHNVDCSFAARGGDVFYARCEDDWSSSLVVRRSGEQRALRILGAQHRHPARLAVDADAVYILEVGTKAGPRSRVSGRERFHCCSIWAAPR</sequence>
<dbReference type="PROSITE" id="PS51257">
    <property type="entry name" value="PROKAR_LIPOPROTEIN"/>
    <property type="match status" value="1"/>
</dbReference>
<proteinExistence type="predicted"/>
<dbReference type="STRING" id="448385.sce5526"/>
<reference evidence="1 2" key="1">
    <citation type="journal article" date="2007" name="Nat. Biotechnol.">
        <title>Complete genome sequence of the myxobacterium Sorangium cellulosum.</title>
        <authorList>
            <person name="Schneiker S."/>
            <person name="Perlova O."/>
            <person name="Kaiser O."/>
            <person name="Gerth K."/>
            <person name="Alici A."/>
            <person name="Altmeyer M.O."/>
            <person name="Bartels D."/>
            <person name="Bekel T."/>
            <person name="Beyer S."/>
            <person name="Bode E."/>
            <person name="Bode H.B."/>
            <person name="Bolten C.J."/>
            <person name="Choudhuri J.V."/>
            <person name="Doss S."/>
            <person name="Elnakady Y.A."/>
            <person name="Frank B."/>
            <person name="Gaigalat L."/>
            <person name="Goesmann A."/>
            <person name="Groeger C."/>
            <person name="Gross F."/>
            <person name="Jelsbak L."/>
            <person name="Jelsbak L."/>
            <person name="Kalinowski J."/>
            <person name="Kegler C."/>
            <person name="Knauber T."/>
            <person name="Konietzny S."/>
            <person name="Kopp M."/>
            <person name="Krause L."/>
            <person name="Krug D."/>
            <person name="Linke B."/>
            <person name="Mahmud T."/>
            <person name="Martinez-Arias R."/>
            <person name="McHardy A.C."/>
            <person name="Merai M."/>
            <person name="Meyer F."/>
            <person name="Mormann S."/>
            <person name="Munoz-Dorado J."/>
            <person name="Perez J."/>
            <person name="Pradella S."/>
            <person name="Rachid S."/>
            <person name="Raddatz G."/>
            <person name="Rosenau F."/>
            <person name="Rueckert C."/>
            <person name="Sasse F."/>
            <person name="Scharfe M."/>
            <person name="Schuster S.C."/>
            <person name="Suen G."/>
            <person name="Treuner-Lange A."/>
            <person name="Velicer G.J."/>
            <person name="Vorholter F.-J."/>
            <person name="Weissman K.J."/>
            <person name="Welch R.D."/>
            <person name="Wenzel S.C."/>
            <person name="Whitworth D.E."/>
            <person name="Wilhelm S."/>
            <person name="Wittmann C."/>
            <person name="Bloecker H."/>
            <person name="Puehler A."/>
            <person name="Mueller R."/>
        </authorList>
    </citation>
    <scope>NUCLEOTIDE SEQUENCE [LARGE SCALE GENOMIC DNA]</scope>
    <source>
        <strain evidence="2">So ce56</strain>
    </source>
</reference>
<name>A9G2U6_SORC5</name>